<reference evidence="2 3" key="1">
    <citation type="journal article" date="2015" name="Genome Announc.">
        <title>Genome Sequence of Mushroom Soft-Rot Pathogen Janthinobacterium agaricidamnosum.</title>
        <authorList>
            <person name="Graupner K."/>
            <person name="Lackner G."/>
            <person name="Hertweck C."/>
        </authorList>
    </citation>
    <scope>NUCLEOTIDE SEQUENCE [LARGE SCALE GENOMIC DNA]</scope>
    <source>
        <strain evidence="3">NBRC 102515 / DSM 9628</strain>
    </source>
</reference>
<keyword evidence="3" id="KW-1185">Reference proteome</keyword>
<proteinExistence type="predicted"/>
<dbReference type="HOGENOM" id="CLU_3184669_0_0_4"/>
<gene>
    <name evidence="2" type="ORF">GJA_3336</name>
</gene>
<evidence type="ECO:0000313" key="3">
    <source>
        <dbReference type="Proteomes" id="UP000027604"/>
    </source>
</evidence>
<feature type="region of interest" description="Disordered" evidence="1">
    <location>
        <begin position="15"/>
        <end position="46"/>
    </location>
</feature>
<dbReference type="AlphaFoldDB" id="W0V7W9"/>
<dbReference type="PATRIC" id="fig|1349767.4.peg.5124"/>
<dbReference type="KEGG" id="jag:GJA_3336"/>
<dbReference type="STRING" id="1349767.GJA_3336"/>
<accession>W0V7W9</accession>
<dbReference type="Proteomes" id="UP000027604">
    <property type="component" value="Chromosome I"/>
</dbReference>
<feature type="compositionally biased region" description="Basic and acidic residues" evidence="1">
    <location>
        <begin position="31"/>
        <end position="46"/>
    </location>
</feature>
<evidence type="ECO:0000256" key="1">
    <source>
        <dbReference type="SAM" id="MobiDB-lite"/>
    </source>
</evidence>
<protein>
    <submittedName>
        <fullName evidence="2">Uncharacterized protein</fullName>
    </submittedName>
</protein>
<sequence>MRRLASDQITQELGAKQACNRGTGQRRQRYGKKEVRVEYLPRHDEP</sequence>
<evidence type="ECO:0000313" key="2">
    <source>
        <dbReference type="EMBL" id="CDG83956.1"/>
    </source>
</evidence>
<name>W0V7W9_9BURK</name>
<organism evidence="2 3">
    <name type="scientific">Janthinobacterium agaricidamnosum NBRC 102515 = DSM 9628</name>
    <dbReference type="NCBI Taxonomy" id="1349767"/>
    <lineage>
        <taxon>Bacteria</taxon>
        <taxon>Pseudomonadati</taxon>
        <taxon>Pseudomonadota</taxon>
        <taxon>Betaproteobacteria</taxon>
        <taxon>Burkholderiales</taxon>
        <taxon>Oxalobacteraceae</taxon>
        <taxon>Janthinobacterium</taxon>
    </lineage>
</organism>
<dbReference type="EMBL" id="HG322949">
    <property type="protein sequence ID" value="CDG83956.1"/>
    <property type="molecule type" value="Genomic_DNA"/>
</dbReference>